<name>S9VLE9_9TRYP</name>
<proteinExistence type="predicted"/>
<evidence type="ECO:0000256" key="1">
    <source>
        <dbReference type="SAM" id="MobiDB-lite"/>
    </source>
</evidence>
<dbReference type="OrthoDB" id="277221at2759"/>
<organism evidence="3 4">
    <name type="scientific">Angomonas deanei</name>
    <dbReference type="NCBI Taxonomy" id="59799"/>
    <lineage>
        <taxon>Eukaryota</taxon>
        <taxon>Discoba</taxon>
        <taxon>Euglenozoa</taxon>
        <taxon>Kinetoplastea</taxon>
        <taxon>Metakinetoplastina</taxon>
        <taxon>Trypanosomatida</taxon>
        <taxon>Trypanosomatidae</taxon>
        <taxon>Strigomonadinae</taxon>
        <taxon>Angomonas</taxon>
    </lineage>
</organism>
<feature type="region of interest" description="Disordered" evidence="1">
    <location>
        <begin position="15"/>
        <end position="37"/>
    </location>
</feature>
<dbReference type="EMBL" id="LR877149">
    <property type="protein sequence ID" value="CAD2215512.1"/>
    <property type="molecule type" value="Genomic_DNA"/>
</dbReference>
<evidence type="ECO:0000313" key="3">
    <source>
        <dbReference type="EMBL" id="CAD2215512.1"/>
    </source>
</evidence>
<sequence>MLRRSLARLEVPRPNVERRRRRGQKPKSTSVRPGVPDLPNSAGGYVFQQLRPRLPARWQYGWRWNALKGVWLVGWGSFVAYLAYVMFFKYTDEDIAKQAALFTYVRNENGEVTDIGFKPIVEAGKRARRRADRLLDPEEED</sequence>
<gene>
    <name evidence="3" type="ORF">ADEAN_000296700</name>
</gene>
<evidence type="ECO:0000256" key="2">
    <source>
        <dbReference type="SAM" id="Phobius"/>
    </source>
</evidence>
<keyword evidence="2" id="KW-0472">Membrane</keyword>
<keyword evidence="2" id="KW-1133">Transmembrane helix</keyword>
<dbReference type="AlphaFoldDB" id="S9VLE9"/>
<dbReference type="Proteomes" id="UP000515908">
    <property type="component" value="Chromosome 05"/>
</dbReference>
<keyword evidence="2" id="KW-0812">Transmembrane</keyword>
<protein>
    <recommendedName>
        <fullName evidence="5">Transmembrane protein</fullName>
    </recommendedName>
</protein>
<evidence type="ECO:0008006" key="5">
    <source>
        <dbReference type="Google" id="ProtNLM"/>
    </source>
</evidence>
<accession>S9VLE9</accession>
<dbReference type="VEuPathDB" id="TriTrypDB:ADEAN_000296700"/>
<evidence type="ECO:0000313" key="4">
    <source>
        <dbReference type="Proteomes" id="UP000515908"/>
    </source>
</evidence>
<reference evidence="3 4" key="1">
    <citation type="submission" date="2020-08" db="EMBL/GenBank/DDBJ databases">
        <authorList>
            <person name="Newling K."/>
            <person name="Davey J."/>
            <person name="Forrester S."/>
        </authorList>
    </citation>
    <scope>NUCLEOTIDE SEQUENCE [LARGE SCALE GENOMIC DNA]</scope>
    <source>
        <strain evidence="4">Crithidia deanei Carvalho (ATCC PRA-265)</strain>
    </source>
</reference>
<keyword evidence="4" id="KW-1185">Reference proteome</keyword>
<feature type="transmembrane region" description="Helical" evidence="2">
    <location>
        <begin position="69"/>
        <end position="88"/>
    </location>
</feature>